<feature type="active site" description="Proton acceptor" evidence="1">
    <location>
        <position position="30"/>
    </location>
</feature>
<feature type="domain" description="CYTH" evidence="2">
    <location>
        <begin position="2"/>
        <end position="148"/>
    </location>
</feature>
<dbReference type="SUPFAM" id="SSF55154">
    <property type="entry name" value="CYTH-like phosphatases"/>
    <property type="match status" value="1"/>
</dbReference>
<dbReference type="Proteomes" id="UP000613768">
    <property type="component" value="Unassembled WGS sequence"/>
</dbReference>
<dbReference type="PANTHER" id="PTHR40114:SF1">
    <property type="entry name" value="SLR0698 PROTEIN"/>
    <property type="match status" value="1"/>
</dbReference>
<dbReference type="PROSITE" id="PS51707">
    <property type="entry name" value="CYTH"/>
    <property type="match status" value="1"/>
</dbReference>
<proteinExistence type="predicted"/>
<comment type="caution">
    <text evidence="3">The sequence shown here is derived from an EMBL/GenBank/DDBJ whole genome shotgun (WGS) entry which is preliminary data.</text>
</comment>
<sequence>MALEIERKFLLANDSWRGAVVRSARMSQAYLGGERASVRVRIVGDQAFLNIKSREQGHTRQEFEYSIPLSDAEQIMAGLVLPGAIDKTRHYIEFQGNTWELDEFHGANQGLCVAEIELVAADQAFARPAWLGAEVTEQRRYYNNELSRRPFQQWSDEEKLGPC</sequence>
<dbReference type="InterPro" id="IPR033469">
    <property type="entry name" value="CYTH-like_dom_sf"/>
</dbReference>
<dbReference type="SMART" id="SM01118">
    <property type="entry name" value="CYTH"/>
    <property type="match status" value="1"/>
</dbReference>
<dbReference type="Gene3D" id="2.40.320.10">
    <property type="entry name" value="Hypothetical Protein Pfu-838710-001"/>
    <property type="match status" value="1"/>
</dbReference>
<gene>
    <name evidence="3" type="ORF">IFO71_03605</name>
</gene>
<organism evidence="3 4">
    <name type="scientific">Pseudomarimonas arenosa</name>
    <dbReference type="NCBI Taxonomy" id="2774145"/>
    <lineage>
        <taxon>Bacteria</taxon>
        <taxon>Pseudomonadati</taxon>
        <taxon>Pseudomonadota</taxon>
        <taxon>Gammaproteobacteria</taxon>
        <taxon>Lysobacterales</taxon>
        <taxon>Lysobacteraceae</taxon>
        <taxon>Pseudomarimonas</taxon>
    </lineage>
</organism>
<dbReference type="Pfam" id="PF01928">
    <property type="entry name" value="CYTH"/>
    <property type="match status" value="1"/>
</dbReference>
<dbReference type="InterPro" id="IPR012042">
    <property type="entry name" value="NeuTTM/CthTTM-like"/>
</dbReference>
<dbReference type="PANTHER" id="PTHR40114">
    <property type="entry name" value="SLR0698 PROTEIN"/>
    <property type="match status" value="1"/>
</dbReference>
<accession>A0AAW3ZF71</accession>
<reference evidence="3 4" key="1">
    <citation type="submission" date="2020-09" db="EMBL/GenBank/DDBJ databases">
        <title>Pseudoxanthomonas sp. CAU 1598 isolated from sand of Yaerae Beach.</title>
        <authorList>
            <person name="Kim W."/>
        </authorList>
    </citation>
    <scope>NUCLEOTIDE SEQUENCE [LARGE SCALE GENOMIC DNA]</scope>
    <source>
        <strain evidence="3 4">CAU 1598</strain>
    </source>
</reference>
<keyword evidence="4" id="KW-1185">Reference proteome</keyword>
<dbReference type="RefSeq" id="WP_192028159.1">
    <property type="nucleotide sequence ID" value="NZ_JACYTR010000004.1"/>
</dbReference>
<dbReference type="InterPro" id="IPR023577">
    <property type="entry name" value="CYTH_domain"/>
</dbReference>
<dbReference type="PIRSF" id="PIRSF016487">
    <property type="entry name" value="CYTH_UCP016487"/>
    <property type="match status" value="1"/>
</dbReference>
<evidence type="ECO:0000313" key="3">
    <source>
        <dbReference type="EMBL" id="MBD8524820.1"/>
    </source>
</evidence>
<protein>
    <submittedName>
        <fullName evidence="3">CYTH domain-containing protein</fullName>
    </submittedName>
</protein>
<dbReference type="EMBL" id="JACYTR010000004">
    <property type="protein sequence ID" value="MBD8524820.1"/>
    <property type="molecule type" value="Genomic_DNA"/>
</dbReference>
<evidence type="ECO:0000256" key="1">
    <source>
        <dbReference type="PIRSR" id="PIRSR016487-1"/>
    </source>
</evidence>
<dbReference type="CDD" id="cd07891">
    <property type="entry name" value="CYTH-like_CthTTM-like_1"/>
    <property type="match status" value="1"/>
</dbReference>
<evidence type="ECO:0000259" key="2">
    <source>
        <dbReference type="PROSITE" id="PS51707"/>
    </source>
</evidence>
<name>A0AAW3ZF71_9GAMM</name>
<dbReference type="AlphaFoldDB" id="A0AAW3ZF71"/>
<evidence type="ECO:0000313" key="4">
    <source>
        <dbReference type="Proteomes" id="UP000613768"/>
    </source>
</evidence>